<name>A0A409YKI6_9AGAR</name>
<dbReference type="SMART" id="SM00320">
    <property type="entry name" value="WD40"/>
    <property type="match status" value="4"/>
</dbReference>
<dbReference type="PANTHER" id="PTHR44019">
    <property type="entry name" value="WD REPEAT-CONTAINING PROTEIN 55"/>
    <property type="match status" value="1"/>
</dbReference>
<dbReference type="PROSITE" id="PS50294">
    <property type="entry name" value="WD_REPEATS_REGION"/>
    <property type="match status" value="1"/>
</dbReference>
<evidence type="ECO:0000313" key="4">
    <source>
        <dbReference type="EMBL" id="PPR03094.1"/>
    </source>
</evidence>
<dbReference type="EMBL" id="NHYE01000778">
    <property type="protein sequence ID" value="PPR03094.1"/>
    <property type="molecule type" value="Genomic_DNA"/>
</dbReference>
<feature type="repeat" description="WD" evidence="3">
    <location>
        <begin position="22"/>
        <end position="63"/>
    </location>
</feature>
<dbReference type="PROSITE" id="PS00678">
    <property type="entry name" value="WD_REPEATS_1"/>
    <property type="match status" value="1"/>
</dbReference>
<dbReference type="PANTHER" id="PTHR44019:SF8">
    <property type="entry name" value="POC1 CENTRIOLAR PROTEIN HOMOLOG"/>
    <property type="match status" value="1"/>
</dbReference>
<gene>
    <name evidence="4" type="ORF">CVT26_004613</name>
</gene>
<evidence type="ECO:0000313" key="5">
    <source>
        <dbReference type="Proteomes" id="UP000284706"/>
    </source>
</evidence>
<dbReference type="InterPro" id="IPR036322">
    <property type="entry name" value="WD40_repeat_dom_sf"/>
</dbReference>
<dbReference type="InterPro" id="IPR001680">
    <property type="entry name" value="WD40_rpt"/>
</dbReference>
<dbReference type="OrthoDB" id="3238562at2759"/>
<proteinExistence type="predicted"/>
<dbReference type="Proteomes" id="UP000284706">
    <property type="component" value="Unassembled WGS sequence"/>
</dbReference>
<dbReference type="Pfam" id="PF00400">
    <property type="entry name" value="WD40"/>
    <property type="match status" value="1"/>
</dbReference>
<dbReference type="InterPro" id="IPR050505">
    <property type="entry name" value="WDR55/POC1"/>
</dbReference>
<dbReference type="AlphaFoldDB" id="A0A409YKI6"/>
<evidence type="ECO:0000256" key="3">
    <source>
        <dbReference type="PROSITE-ProRule" id="PRU00221"/>
    </source>
</evidence>
<protein>
    <submittedName>
        <fullName evidence="4">Uncharacterized protein</fullName>
    </submittedName>
</protein>
<dbReference type="InterPro" id="IPR015943">
    <property type="entry name" value="WD40/YVTN_repeat-like_dom_sf"/>
</dbReference>
<accession>A0A409YKI6</accession>
<dbReference type="PROSITE" id="PS50082">
    <property type="entry name" value="WD_REPEATS_2"/>
    <property type="match status" value="1"/>
</dbReference>
<organism evidence="4 5">
    <name type="scientific">Gymnopilus dilepis</name>
    <dbReference type="NCBI Taxonomy" id="231916"/>
    <lineage>
        <taxon>Eukaryota</taxon>
        <taxon>Fungi</taxon>
        <taxon>Dikarya</taxon>
        <taxon>Basidiomycota</taxon>
        <taxon>Agaricomycotina</taxon>
        <taxon>Agaricomycetes</taxon>
        <taxon>Agaricomycetidae</taxon>
        <taxon>Agaricales</taxon>
        <taxon>Agaricineae</taxon>
        <taxon>Hymenogastraceae</taxon>
        <taxon>Gymnopilus</taxon>
    </lineage>
</organism>
<keyword evidence="1 3" id="KW-0853">WD repeat</keyword>
<sequence length="433" mass="48478">MEAFVDRLRGPSTNRYRLATTLKGHDAPINTLAFNLQGTLLASGGDDEEVKIWEMNRYTLLQTIADENRRWGQVTCLKFITFEGAAAPSDWLFFGTGRGFFLGYRRPRKVGLNQQFSKRIFAPGDSVEAFDVDRNYQRIVLSSHNGVIKLCSIDEGNITEVWQAELLDLIPRSVRFVDSGRMIFIYGMEIGLLVCRDSETSVEKFTRKLITPVGDVSVCSSTGAVAIDNMKNGFDLYPPNRINATSTFVVECTRNFVKKSAFGEAGKVLVCGSDHGAVYIFSPSEGTNPLQILKHGPRSHMIQSVETITTPDDHIIASAASTGCYKIKIWKKKARSTTSQSDGSGAHFFANLLLLFLIAYLTVDRWLPILKAQLELLAARLEPMQTEGPSHFLKDFDDVAIRKLFDKEELLEYRRFLGIQEDSVGLNGYEEEV</sequence>
<dbReference type="InterPro" id="IPR019775">
    <property type="entry name" value="WD40_repeat_CS"/>
</dbReference>
<dbReference type="InParanoid" id="A0A409YKI6"/>
<comment type="caution">
    <text evidence="4">The sequence shown here is derived from an EMBL/GenBank/DDBJ whole genome shotgun (WGS) entry which is preliminary data.</text>
</comment>
<evidence type="ECO:0000256" key="1">
    <source>
        <dbReference type="ARBA" id="ARBA00022574"/>
    </source>
</evidence>
<reference evidence="4 5" key="1">
    <citation type="journal article" date="2018" name="Evol. Lett.">
        <title>Horizontal gene cluster transfer increased hallucinogenic mushroom diversity.</title>
        <authorList>
            <person name="Reynolds H.T."/>
            <person name="Vijayakumar V."/>
            <person name="Gluck-Thaler E."/>
            <person name="Korotkin H.B."/>
            <person name="Matheny P.B."/>
            <person name="Slot J.C."/>
        </authorList>
    </citation>
    <scope>NUCLEOTIDE SEQUENCE [LARGE SCALE GENOMIC DNA]</scope>
    <source>
        <strain evidence="4 5">SRW20</strain>
    </source>
</reference>
<dbReference type="Gene3D" id="2.130.10.10">
    <property type="entry name" value="YVTN repeat-like/Quinoprotein amine dehydrogenase"/>
    <property type="match status" value="1"/>
</dbReference>
<dbReference type="STRING" id="231916.A0A409YKI6"/>
<evidence type="ECO:0000256" key="2">
    <source>
        <dbReference type="ARBA" id="ARBA00022737"/>
    </source>
</evidence>
<keyword evidence="5" id="KW-1185">Reference proteome</keyword>
<dbReference type="SUPFAM" id="SSF50978">
    <property type="entry name" value="WD40 repeat-like"/>
    <property type="match status" value="1"/>
</dbReference>
<keyword evidence="2" id="KW-0677">Repeat</keyword>